<reference evidence="1" key="1">
    <citation type="submission" date="2017-08" db="EMBL/GenBank/DDBJ databases">
        <authorList>
            <person name="de Groot N.N."/>
        </authorList>
    </citation>
    <scope>NUCLEOTIDE SEQUENCE [LARGE SCALE GENOMIC DNA]</scope>
    <source>
        <strain evidence="1">PX439</strain>
    </source>
</reference>
<keyword evidence="2" id="KW-1185">Reference proteome</keyword>
<dbReference type="HOGENOM" id="CLU_2485463_0_0_1"/>
<name>A0A260ZS08_CAERE</name>
<proteinExistence type="predicted"/>
<protein>
    <submittedName>
        <fullName evidence="1">Uncharacterized protein</fullName>
    </submittedName>
</protein>
<evidence type="ECO:0000313" key="2">
    <source>
        <dbReference type="Proteomes" id="UP000216624"/>
    </source>
</evidence>
<accession>A0A260ZS08</accession>
<dbReference type="EMBL" id="NMWX01000057">
    <property type="protein sequence ID" value="OZF88154.1"/>
    <property type="molecule type" value="Genomic_DNA"/>
</dbReference>
<feature type="non-terminal residue" evidence="1">
    <location>
        <position position="1"/>
    </location>
</feature>
<comment type="caution">
    <text evidence="1">The sequence shown here is derived from an EMBL/GenBank/DDBJ whole genome shotgun (WGS) entry which is preliminary data.</text>
</comment>
<evidence type="ECO:0000313" key="1">
    <source>
        <dbReference type="EMBL" id="OZF88154.1"/>
    </source>
</evidence>
<gene>
    <name evidence="1" type="ORF">FL82_22884</name>
</gene>
<organism evidence="1 2">
    <name type="scientific">Caenorhabditis remanei</name>
    <name type="common">Caenorhabditis vulgaris</name>
    <dbReference type="NCBI Taxonomy" id="31234"/>
    <lineage>
        <taxon>Eukaryota</taxon>
        <taxon>Metazoa</taxon>
        <taxon>Ecdysozoa</taxon>
        <taxon>Nematoda</taxon>
        <taxon>Chromadorea</taxon>
        <taxon>Rhabditida</taxon>
        <taxon>Rhabditina</taxon>
        <taxon>Rhabditomorpha</taxon>
        <taxon>Rhabditoidea</taxon>
        <taxon>Rhabditidae</taxon>
        <taxon>Peloderinae</taxon>
        <taxon>Caenorhabditis</taxon>
    </lineage>
</organism>
<sequence length="87" mass="10265">MVYDFESYAGVVKAWRCGKMFHGISTIQLKNPWNIEPLDTKFLSMRGVSEAPREMREQGLLFRVEREIDSKCAYFYSSRKLFKLDAF</sequence>
<dbReference type="Proteomes" id="UP000216624">
    <property type="component" value="Unassembled WGS sequence"/>
</dbReference>